<dbReference type="HAMAP" id="MF_01961">
    <property type="entry name" value="Catal_peroxid"/>
    <property type="match status" value="1"/>
</dbReference>
<evidence type="ECO:0000256" key="5">
    <source>
        <dbReference type="ARBA" id="ARBA00023004"/>
    </source>
</evidence>
<evidence type="ECO:0000256" key="1">
    <source>
        <dbReference type="ARBA" id="ARBA00022559"/>
    </source>
</evidence>
<keyword evidence="6 12" id="KW-0376">Hydrogen peroxide</keyword>
<reference evidence="16 17" key="1">
    <citation type="submission" date="2019-02" db="EMBL/GenBank/DDBJ databases">
        <title>Deep-cultivation of Planctomycetes and their phenomic and genomic characterization uncovers novel biology.</title>
        <authorList>
            <person name="Wiegand S."/>
            <person name="Jogler M."/>
            <person name="Boedeker C."/>
            <person name="Pinto D."/>
            <person name="Vollmers J."/>
            <person name="Rivas-Marin E."/>
            <person name="Kohn T."/>
            <person name="Peeters S.H."/>
            <person name="Heuer A."/>
            <person name="Rast P."/>
            <person name="Oberbeckmann S."/>
            <person name="Bunk B."/>
            <person name="Jeske O."/>
            <person name="Meyerdierks A."/>
            <person name="Storesund J.E."/>
            <person name="Kallscheuer N."/>
            <person name="Luecker S."/>
            <person name="Lage O.M."/>
            <person name="Pohl T."/>
            <person name="Merkel B.J."/>
            <person name="Hornburger P."/>
            <person name="Mueller R.-W."/>
            <person name="Bruemmer F."/>
            <person name="Labrenz M."/>
            <person name="Spormann A.M."/>
            <person name="Op Den Camp H."/>
            <person name="Overmann J."/>
            <person name="Amann R."/>
            <person name="Jetten M.S.M."/>
            <person name="Mascher T."/>
            <person name="Medema M.H."/>
            <person name="Devos D.P."/>
            <person name="Kaster A.-K."/>
            <person name="Ovreas L."/>
            <person name="Rohde M."/>
            <person name="Galperin M.Y."/>
            <person name="Jogler C."/>
        </authorList>
    </citation>
    <scope>NUCLEOTIDE SEQUENCE [LARGE SCALE GENOMIC DNA]</scope>
    <source>
        <strain evidence="16 17">Pan54</strain>
    </source>
</reference>
<organism evidence="16 17">
    <name type="scientific">Rubinisphaera italica</name>
    <dbReference type="NCBI Taxonomy" id="2527969"/>
    <lineage>
        <taxon>Bacteria</taxon>
        <taxon>Pseudomonadati</taxon>
        <taxon>Planctomycetota</taxon>
        <taxon>Planctomycetia</taxon>
        <taxon>Planctomycetales</taxon>
        <taxon>Planctomycetaceae</taxon>
        <taxon>Rubinisphaera</taxon>
    </lineage>
</organism>
<feature type="cross-link" description="Tryptophyl-tyrosyl-methioninium (Tyr-Met) (with Trp-134)" evidence="12">
    <location>
        <begin position="257"/>
        <end position="283"/>
    </location>
</feature>
<dbReference type="PRINTS" id="PR00458">
    <property type="entry name" value="PEROXIDASE"/>
</dbReference>
<dbReference type="AlphaFoldDB" id="A0A5C5XE96"/>
<comment type="caution">
    <text evidence="16">The sequence shown here is derived from an EMBL/GenBank/DDBJ whole genome shotgun (WGS) entry which is preliminary data.</text>
</comment>
<evidence type="ECO:0000256" key="11">
    <source>
        <dbReference type="ARBA" id="ARBA00074141"/>
    </source>
</evidence>
<proteinExistence type="inferred from homology"/>
<dbReference type="Gene3D" id="1.10.520.10">
    <property type="match status" value="2"/>
</dbReference>
<comment type="cofactor">
    <cofactor evidence="12">
        <name>heme b</name>
        <dbReference type="ChEBI" id="CHEBI:60344"/>
    </cofactor>
    <text evidence="12">Binds 1 heme b (iron(II)-protoporphyrin IX) group per dimer.</text>
</comment>
<protein>
    <recommendedName>
        <fullName evidence="11 12">Catalase-peroxidase</fullName>
        <shortName evidence="12">CP</shortName>
        <ecNumber evidence="10 12">1.11.1.21</ecNumber>
    </recommendedName>
    <alternativeName>
        <fullName evidence="12">Peroxidase/catalase</fullName>
    </alternativeName>
</protein>
<feature type="domain" description="Plant heme peroxidase family profile" evidence="15">
    <location>
        <begin position="168"/>
        <end position="460"/>
    </location>
</feature>
<accession>A0A5C5XE96</accession>
<dbReference type="PANTHER" id="PTHR30555">
    <property type="entry name" value="HYDROPEROXIDASE I, BIFUNCTIONAL CATALASE-PEROXIDASE"/>
    <property type="match status" value="1"/>
</dbReference>
<evidence type="ECO:0000256" key="14">
    <source>
        <dbReference type="SAM" id="MobiDB-lite"/>
    </source>
</evidence>
<keyword evidence="1 12" id="KW-0575">Peroxidase</keyword>
<dbReference type="GO" id="GO:0005829">
    <property type="term" value="C:cytosol"/>
    <property type="evidence" value="ECO:0007669"/>
    <property type="project" value="UniProtKB-ARBA"/>
</dbReference>
<feature type="signal peptide" evidence="12 13">
    <location>
        <begin position="1"/>
        <end position="25"/>
    </location>
</feature>
<comment type="catalytic activity">
    <reaction evidence="7 12 13">
        <text>2 H2O2 = O2 + 2 H2O</text>
        <dbReference type="Rhea" id="RHEA:20309"/>
        <dbReference type="ChEBI" id="CHEBI:15377"/>
        <dbReference type="ChEBI" id="CHEBI:15379"/>
        <dbReference type="ChEBI" id="CHEBI:16240"/>
        <dbReference type="EC" id="1.11.1.21"/>
    </reaction>
</comment>
<dbReference type="InterPro" id="IPR019793">
    <property type="entry name" value="Peroxidases_heam-ligand_BS"/>
</dbReference>
<dbReference type="Proteomes" id="UP000316095">
    <property type="component" value="Unassembled WGS sequence"/>
</dbReference>
<dbReference type="PANTHER" id="PTHR30555:SF0">
    <property type="entry name" value="CATALASE-PEROXIDASE"/>
    <property type="match status" value="1"/>
</dbReference>
<evidence type="ECO:0000256" key="2">
    <source>
        <dbReference type="ARBA" id="ARBA00022617"/>
    </source>
</evidence>
<dbReference type="FunFam" id="1.10.420.10:FF:000004">
    <property type="entry name" value="Catalase-peroxidase"/>
    <property type="match status" value="1"/>
</dbReference>
<evidence type="ECO:0000256" key="7">
    <source>
        <dbReference type="ARBA" id="ARBA00049145"/>
    </source>
</evidence>
<comment type="function">
    <text evidence="12">Bifunctional enzyme with both catalase and broad-spectrum peroxidase activity.</text>
</comment>
<comment type="PTM">
    <text evidence="12">Formation of the three residue Trp-Tyr-Met cross-link is important for the catalase, but not the peroxidase activity of the enzyme.</text>
</comment>
<feature type="region of interest" description="Disordered" evidence="14">
    <location>
        <begin position="380"/>
        <end position="402"/>
    </location>
</feature>
<feature type="active site" description="Proton acceptor" evidence="12">
    <location>
        <position position="135"/>
    </location>
</feature>
<dbReference type="InterPro" id="IPR019794">
    <property type="entry name" value="Peroxidases_AS"/>
</dbReference>
<evidence type="ECO:0000256" key="12">
    <source>
        <dbReference type="HAMAP-Rule" id="MF_01961"/>
    </source>
</evidence>
<evidence type="ECO:0000256" key="4">
    <source>
        <dbReference type="ARBA" id="ARBA00023002"/>
    </source>
</evidence>
<name>A0A5C5XE96_9PLAN</name>
<evidence type="ECO:0000313" key="17">
    <source>
        <dbReference type="Proteomes" id="UP000316095"/>
    </source>
</evidence>
<gene>
    <name evidence="12 16" type="primary">katG</name>
    <name evidence="16" type="ORF">Pan54_20660</name>
</gene>
<dbReference type="GO" id="GO:0020037">
    <property type="term" value="F:heme binding"/>
    <property type="evidence" value="ECO:0007669"/>
    <property type="project" value="InterPro"/>
</dbReference>
<evidence type="ECO:0000256" key="3">
    <source>
        <dbReference type="ARBA" id="ARBA00022723"/>
    </source>
</evidence>
<evidence type="ECO:0000256" key="9">
    <source>
        <dbReference type="ARBA" id="ARBA00060838"/>
    </source>
</evidence>
<keyword evidence="4 12" id="KW-0560">Oxidoreductase</keyword>
<dbReference type="InterPro" id="IPR000763">
    <property type="entry name" value="Catalase_peroxidase"/>
</dbReference>
<dbReference type="GO" id="GO:0042744">
    <property type="term" value="P:hydrogen peroxide catabolic process"/>
    <property type="evidence" value="ECO:0007669"/>
    <property type="project" value="UniProtKB-KW"/>
</dbReference>
<comment type="catalytic activity">
    <reaction evidence="8 12 13">
        <text>H2O2 + AH2 = A + 2 H2O</text>
        <dbReference type="Rhea" id="RHEA:30275"/>
        <dbReference type="ChEBI" id="CHEBI:13193"/>
        <dbReference type="ChEBI" id="CHEBI:15377"/>
        <dbReference type="ChEBI" id="CHEBI:16240"/>
        <dbReference type="ChEBI" id="CHEBI:17499"/>
        <dbReference type="EC" id="1.11.1.21"/>
    </reaction>
</comment>
<dbReference type="PROSITE" id="PS00435">
    <property type="entry name" value="PEROXIDASE_1"/>
    <property type="match status" value="1"/>
</dbReference>
<evidence type="ECO:0000256" key="10">
    <source>
        <dbReference type="ARBA" id="ARBA00067012"/>
    </source>
</evidence>
<keyword evidence="12 13" id="KW-0732">Signal</keyword>
<dbReference type="EC" id="1.11.1.21" evidence="10 12"/>
<dbReference type="PROSITE" id="PS50873">
    <property type="entry name" value="PEROXIDASE_4"/>
    <property type="match status" value="1"/>
</dbReference>
<dbReference type="FunFam" id="1.10.420.10:FF:000002">
    <property type="entry name" value="Catalase-peroxidase"/>
    <property type="match status" value="1"/>
</dbReference>
<evidence type="ECO:0000256" key="13">
    <source>
        <dbReference type="RuleBase" id="RU003451"/>
    </source>
</evidence>
<dbReference type="PRINTS" id="PR00460">
    <property type="entry name" value="BPEROXIDASE"/>
</dbReference>
<evidence type="ECO:0000259" key="15">
    <source>
        <dbReference type="PROSITE" id="PS50873"/>
    </source>
</evidence>
<dbReference type="NCBIfam" id="NF011635">
    <property type="entry name" value="PRK15061.1"/>
    <property type="match status" value="1"/>
</dbReference>
<dbReference type="GO" id="GO:0004096">
    <property type="term" value="F:catalase activity"/>
    <property type="evidence" value="ECO:0007669"/>
    <property type="project" value="UniProtKB-UniRule"/>
</dbReference>
<dbReference type="NCBIfam" id="TIGR00198">
    <property type="entry name" value="cat_per_HPI"/>
    <property type="match status" value="1"/>
</dbReference>
<dbReference type="Pfam" id="PF00141">
    <property type="entry name" value="peroxidase"/>
    <property type="match status" value="2"/>
</dbReference>
<feature type="site" description="Transition state stabilizer" evidence="12">
    <location>
        <position position="131"/>
    </location>
</feature>
<feature type="chain" id="PRO_5023055566" description="Catalase-peroxidase" evidence="12 13">
    <location>
        <begin position="26"/>
        <end position="787"/>
    </location>
</feature>
<dbReference type="InterPro" id="IPR010255">
    <property type="entry name" value="Haem_peroxidase_sf"/>
</dbReference>
<dbReference type="SUPFAM" id="SSF48113">
    <property type="entry name" value="Heme-dependent peroxidases"/>
    <property type="match status" value="2"/>
</dbReference>
<evidence type="ECO:0000313" key="16">
    <source>
        <dbReference type="EMBL" id="TWT61330.1"/>
    </source>
</evidence>
<dbReference type="InterPro" id="IPR002016">
    <property type="entry name" value="Haem_peroxidase"/>
</dbReference>
<keyword evidence="17" id="KW-1185">Reference proteome</keyword>
<comment type="similarity">
    <text evidence="9 12 13">Belongs to the peroxidase family. Peroxidase/catalase subfamily.</text>
</comment>
<keyword evidence="3 12" id="KW-0479">Metal-binding</keyword>
<dbReference type="GO" id="GO:0046872">
    <property type="term" value="F:metal ion binding"/>
    <property type="evidence" value="ECO:0007669"/>
    <property type="project" value="UniProtKB-KW"/>
</dbReference>
<dbReference type="GO" id="GO:0070301">
    <property type="term" value="P:cellular response to hydrogen peroxide"/>
    <property type="evidence" value="ECO:0007669"/>
    <property type="project" value="TreeGrafter"/>
</dbReference>
<dbReference type="Gene3D" id="1.10.420.10">
    <property type="entry name" value="Peroxidase, domain 2"/>
    <property type="match status" value="2"/>
</dbReference>
<dbReference type="CDD" id="cd08200">
    <property type="entry name" value="catalase_peroxidase_2"/>
    <property type="match status" value="1"/>
</dbReference>
<dbReference type="RefSeq" id="WP_146503341.1">
    <property type="nucleotide sequence ID" value="NZ_SJPG01000001.1"/>
</dbReference>
<dbReference type="PROSITE" id="PS00436">
    <property type="entry name" value="PEROXIDASE_2"/>
    <property type="match status" value="1"/>
</dbReference>
<dbReference type="OrthoDB" id="9759743at2"/>
<feature type="binding site" description="axial binding residue" evidence="12">
    <location>
        <position position="298"/>
    </location>
    <ligand>
        <name>heme b</name>
        <dbReference type="ChEBI" id="CHEBI:60344"/>
    </ligand>
    <ligandPart>
        <name>Fe</name>
        <dbReference type="ChEBI" id="CHEBI:18248"/>
    </ligandPart>
</feature>
<sequence length="787" mass="86734" precursor="true">MNTKSYFIRAMSSCAVLCISASAFAEETAKQPGTSQDISQCPVMGTIQPPSQRITAAGTMSNGDWWPNMLNLDILHQNSAKSNPMGDHFNYAEEFQKLDLDAVKKDIKNLMTTSQDWWPADYGHYGPFFIRMAWHSAGTYRVTDGRGGAADGTQRFAPLNSWPDNANLDKARRLLWPIKQKYGRKISWADLMVLTGTCALESMGFETFGFAGGREDVWEPQKDVYWGPESTWLGDKRYEVDGKLENPLAATQMGLIYVNPEGPKGKPDPMAAAIAIRETFGSMAMNDEETVALIAGGHTFGKAHGAASPEGNVGPAPEGAGLVEQGLGWKNTFGTGNAGDTITSGLEGAWSTNPIQWSNGYFDNLFGYEWELTKSPAGANQWTPKDKSAQGTVPDAHDPSKTHAPMMFTTDIALKMDPAYAKISKRFHENPDQFQKAFAKAWYKLTHRDMGPYSRCLGPLVPEPQLWQDPVPVANYEMIDEQDIVDLKASILDTDLTVSQLVSTAWESASTFRGSDMRGGANGARIRLAPQKDWAVNQPKELAQILNVLEKVQKDFNSSQSGNKKVSLADIIVLGGCAAVEKAAKNAGHEIVVPFTPGRTDATQEMTDVEAFAPLEPTADGFRNYLDHNREYHRPLEELLVDRANLLTLTAPEMTVLVGGMRVLGTNAGGGPIAKLGVFTDKPGTLTNDFFVNLLDMDTQWQISPMCEHFYEGRDRKTDKVKWTASSVDLVFGSNSQLRAISEVYASKDAKKKFVKDFVAVWDKVMNLDRFDLEQSQQKESKPLAKN</sequence>
<keyword evidence="2 12" id="KW-0349">Heme</keyword>
<dbReference type="CDD" id="cd00649">
    <property type="entry name" value="catalase_peroxidase_1"/>
    <property type="match status" value="1"/>
</dbReference>
<evidence type="ECO:0000256" key="8">
    <source>
        <dbReference type="ARBA" id="ARBA00051651"/>
    </source>
</evidence>
<dbReference type="EMBL" id="SJPG01000001">
    <property type="protein sequence ID" value="TWT61330.1"/>
    <property type="molecule type" value="Genomic_DNA"/>
</dbReference>
<comment type="subunit">
    <text evidence="12">Homodimer or homotetramer.</text>
</comment>
<keyword evidence="5 12" id="KW-0408">Iron</keyword>
<evidence type="ECO:0000256" key="6">
    <source>
        <dbReference type="ARBA" id="ARBA00023324"/>
    </source>
</evidence>
<comment type="caution">
    <text evidence="12">Lacks conserved residue(s) required for the propagation of feature annotation.</text>
</comment>
<dbReference type="FunFam" id="1.10.520.10:FF:000002">
    <property type="entry name" value="Catalase-peroxidase"/>
    <property type="match status" value="1"/>
</dbReference>